<feature type="transmembrane region" description="Helical" evidence="1">
    <location>
        <begin position="71"/>
        <end position="90"/>
    </location>
</feature>
<protein>
    <recommendedName>
        <fullName evidence="4">MFS transporter</fullName>
    </recommendedName>
</protein>
<proteinExistence type="predicted"/>
<gene>
    <name evidence="2" type="ORF">ACFYKT_22050</name>
</gene>
<dbReference type="EMBL" id="JBIACJ010000024">
    <property type="protein sequence ID" value="MFE8698959.1"/>
    <property type="molecule type" value="Genomic_DNA"/>
</dbReference>
<reference evidence="2 3" key="1">
    <citation type="submission" date="2024-08" db="EMBL/GenBank/DDBJ databases">
        <title>Two novel Cytobacillus novel species.</title>
        <authorList>
            <person name="Liu G."/>
        </authorList>
    </citation>
    <scope>NUCLEOTIDE SEQUENCE [LARGE SCALE GENOMIC DNA]</scope>
    <source>
        <strain evidence="2 3">FJAT-53684</strain>
    </source>
</reference>
<evidence type="ECO:0000256" key="1">
    <source>
        <dbReference type="SAM" id="Phobius"/>
    </source>
</evidence>
<keyword evidence="1" id="KW-0812">Transmembrane</keyword>
<evidence type="ECO:0000313" key="2">
    <source>
        <dbReference type="EMBL" id="MFE8698959.1"/>
    </source>
</evidence>
<keyword evidence="1" id="KW-1133">Transmembrane helix</keyword>
<name>A0ABW6K474_9BACI</name>
<feature type="transmembrane region" description="Helical" evidence="1">
    <location>
        <begin position="39"/>
        <end position="59"/>
    </location>
</feature>
<comment type="caution">
    <text evidence="2">The sequence shown here is derived from an EMBL/GenBank/DDBJ whole genome shotgun (WGS) entry which is preliminary data.</text>
</comment>
<evidence type="ECO:0000313" key="3">
    <source>
        <dbReference type="Proteomes" id="UP001601058"/>
    </source>
</evidence>
<feature type="transmembrane region" description="Helical" evidence="1">
    <location>
        <begin position="6"/>
        <end position="27"/>
    </location>
</feature>
<dbReference type="Proteomes" id="UP001601058">
    <property type="component" value="Unassembled WGS sequence"/>
</dbReference>
<sequence>MSMNLEGFLFFVVPVIILVTVTTFTVVRMNKTKNYRKTLAQSIGLSFILFFLEYVWWYFQAPDDGLHKLFGILNIGVLIALSIFLNVQIVSSMKKKFKL</sequence>
<evidence type="ECO:0008006" key="4">
    <source>
        <dbReference type="Google" id="ProtNLM"/>
    </source>
</evidence>
<keyword evidence="3" id="KW-1185">Reference proteome</keyword>
<dbReference type="RefSeq" id="WP_389224279.1">
    <property type="nucleotide sequence ID" value="NZ_JBIACJ010000024.1"/>
</dbReference>
<keyword evidence="1" id="KW-0472">Membrane</keyword>
<accession>A0ABW6K474</accession>
<organism evidence="2 3">
    <name type="scientific">Cytobacillus mangrovibacter</name>
    <dbReference type="NCBI Taxonomy" id="3299024"/>
    <lineage>
        <taxon>Bacteria</taxon>
        <taxon>Bacillati</taxon>
        <taxon>Bacillota</taxon>
        <taxon>Bacilli</taxon>
        <taxon>Bacillales</taxon>
        <taxon>Bacillaceae</taxon>
        <taxon>Cytobacillus</taxon>
    </lineage>
</organism>